<dbReference type="InterPro" id="IPR011047">
    <property type="entry name" value="Quinoprotein_ADH-like_sf"/>
</dbReference>
<dbReference type="InterPro" id="IPR002372">
    <property type="entry name" value="PQQ_rpt_dom"/>
</dbReference>
<evidence type="ECO:0000256" key="2">
    <source>
        <dbReference type="SAM" id="SignalP"/>
    </source>
</evidence>
<dbReference type="AlphaFoldDB" id="A0A517PRU8"/>
<dbReference type="Gene3D" id="2.130.10.10">
    <property type="entry name" value="YVTN repeat-like/Quinoprotein amine dehydrogenase"/>
    <property type="match status" value="1"/>
</dbReference>
<organism evidence="4 5">
    <name type="scientific">Gimesia chilikensis</name>
    <dbReference type="NCBI Taxonomy" id="2605989"/>
    <lineage>
        <taxon>Bacteria</taxon>
        <taxon>Pseudomonadati</taxon>
        <taxon>Planctomycetota</taxon>
        <taxon>Planctomycetia</taxon>
        <taxon>Planctomycetales</taxon>
        <taxon>Planctomycetaceae</taxon>
        <taxon>Gimesia</taxon>
    </lineage>
</organism>
<dbReference type="Gene3D" id="3.40.190.10">
    <property type="entry name" value="Periplasmic binding protein-like II"/>
    <property type="match status" value="2"/>
</dbReference>
<gene>
    <name evidence="4" type="ORF">HG66A1_38870</name>
</gene>
<dbReference type="Pfam" id="PF13360">
    <property type="entry name" value="PQQ_2"/>
    <property type="match status" value="1"/>
</dbReference>
<dbReference type="OrthoDB" id="269683at2"/>
<feature type="signal peptide" evidence="2">
    <location>
        <begin position="1"/>
        <end position="26"/>
    </location>
</feature>
<proteinExistence type="predicted"/>
<dbReference type="PANTHER" id="PTHR34512">
    <property type="entry name" value="CELL SURFACE PROTEIN"/>
    <property type="match status" value="1"/>
</dbReference>
<evidence type="ECO:0000259" key="3">
    <source>
        <dbReference type="Pfam" id="PF13360"/>
    </source>
</evidence>
<protein>
    <submittedName>
        <fullName evidence="4">Outer membrane biogenesis protein BamB</fullName>
    </submittedName>
</protein>
<name>A0A517PRU8_9PLAN</name>
<feature type="domain" description="Pyrrolo-quinoline quinone repeat" evidence="3">
    <location>
        <begin position="380"/>
        <end position="617"/>
    </location>
</feature>
<keyword evidence="5" id="KW-1185">Reference proteome</keyword>
<evidence type="ECO:0000313" key="5">
    <source>
        <dbReference type="Proteomes" id="UP000320421"/>
    </source>
</evidence>
<dbReference type="PANTHER" id="PTHR34512:SF30">
    <property type="entry name" value="OUTER MEMBRANE PROTEIN ASSEMBLY FACTOR BAMB"/>
    <property type="match status" value="1"/>
</dbReference>
<evidence type="ECO:0000313" key="4">
    <source>
        <dbReference type="EMBL" id="QDT22081.1"/>
    </source>
</evidence>
<sequence length="706" mass="76544" precursor="true">MTFKQISYFLFCLMGCLAIGTPTTWAAEKSVKKTADTADSPQPLTLIVMDPLASPLSCPCVKGYAQRKYEKLGEYLEAQLGRKVEVKFSEALAKVLPKNGNGQACLIIGKQSVVRADAKALKLKVHPVARLSDLKGETTQTGLIVVPAGDPAQSAPDLQGYRIFFGPSESAEKHQAAMSLLKQAHVSIPPKLEISQACSDGACKILEFDKNVRAAAVISSYAKPLLQGCGTIKKGDLRVVAETKPVPFITAFTGGNVSATEQKQITAALLNTVTEPELCQALESLLGFVPFEQEAQESQPQKATTKKKIADPQSKQTSSVWPGWRGPLRNGTVAQLPESLPASVIRLWDFKLAYAGLGGIAATSDRVIFGDRGLDNQTDVFRCLSASDGKVQWVLDYLAPGELDYGPSPRATPLIDGERVILLGAFGDLHCVEIATGNVLWKKNIYRDFGLNTRPTWGACSSPLIIDHRLIINPGAKTASLVALDPETGKTLWQTPGADAAYGSFIAGKFGGRLQIVGHDAVSLGGWDVKTGQRLWTVVPEYTGDFNVPTPLAVDGQLLVTTENNGTRLYDFDSQGIIIPRPVARNEELSPDMSSPIQIGDQVYCVWNDMYCLNRKKSLKTLWNAPDQAFGDYAAVITDSRRILVVGKGGRLVMVDVNPQQFKVNSRLDLFPDPGRENIYSHCALVGNRLYLRGESELICVDLSAH</sequence>
<feature type="chain" id="PRO_5022097512" evidence="2">
    <location>
        <begin position="27"/>
        <end position="706"/>
    </location>
</feature>
<evidence type="ECO:0000256" key="1">
    <source>
        <dbReference type="SAM" id="MobiDB-lite"/>
    </source>
</evidence>
<dbReference type="EMBL" id="CP036266">
    <property type="protein sequence ID" value="QDT22081.1"/>
    <property type="molecule type" value="Genomic_DNA"/>
</dbReference>
<dbReference type="InterPro" id="IPR015943">
    <property type="entry name" value="WD40/YVTN_repeat-like_dom_sf"/>
</dbReference>
<reference evidence="4 5" key="1">
    <citation type="submission" date="2019-02" db="EMBL/GenBank/DDBJ databases">
        <title>Deep-cultivation of Planctomycetes and their phenomic and genomic characterization uncovers novel biology.</title>
        <authorList>
            <person name="Wiegand S."/>
            <person name="Jogler M."/>
            <person name="Boedeker C."/>
            <person name="Pinto D."/>
            <person name="Vollmers J."/>
            <person name="Rivas-Marin E."/>
            <person name="Kohn T."/>
            <person name="Peeters S.H."/>
            <person name="Heuer A."/>
            <person name="Rast P."/>
            <person name="Oberbeckmann S."/>
            <person name="Bunk B."/>
            <person name="Jeske O."/>
            <person name="Meyerdierks A."/>
            <person name="Storesund J.E."/>
            <person name="Kallscheuer N."/>
            <person name="Luecker S."/>
            <person name="Lage O.M."/>
            <person name="Pohl T."/>
            <person name="Merkel B.J."/>
            <person name="Hornburger P."/>
            <person name="Mueller R.-W."/>
            <person name="Bruemmer F."/>
            <person name="Labrenz M."/>
            <person name="Spormann A.M."/>
            <person name="Op den Camp H."/>
            <person name="Overmann J."/>
            <person name="Amann R."/>
            <person name="Jetten M.S.M."/>
            <person name="Mascher T."/>
            <person name="Medema M.H."/>
            <person name="Devos D.P."/>
            <person name="Kaster A.-K."/>
            <person name="Ovreas L."/>
            <person name="Rohde M."/>
            <person name="Galperin M.Y."/>
            <person name="Jogler C."/>
        </authorList>
    </citation>
    <scope>NUCLEOTIDE SEQUENCE [LARGE SCALE GENOMIC DNA]</scope>
    <source>
        <strain evidence="4 5">HG66A1</strain>
    </source>
</reference>
<dbReference type="Proteomes" id="UP000320421">
    <property type="component" value="Chromosome"/>
</dbReference>
<dbReference type="SUPFAM" id="SSF50998">
    <property type="entry name" value="Quinoprotein alcohol dehydrogenase-like"/>
    <property type="match status" value="1"/>
</dbReference>
<keyword evidence="2" id="KW-0732">Signal</keyword>
<feature type="region of interest" description="Disordered" evidence="1">
    <location>
        <begin position="296"/>
        <end position="322"/>
    </location>
</feature>
<dbReference type="RefSeq" id="WP_145187376.1">
    <property type="nucleotide sequence ID" value="NZ_CP036266.1"/>
</dbReference>
<accession>A0A517PRU8</accession>
<dbReference type="Pfam" id="PF12974">
    <property type="entry name" value="Phosphonate-bd"/>
    <property type="match status" value="1"/>
</dbReference>